<feature type="compositionally biased region" description="Low complexity" evidence="1">
    <location>
        <begin position="97"/>
        <end position="115"/>
    </location>
</feature>
<evidence type="ECO:0000313" key="4">
    <source>
        <dbReference type="Proteomes" id="UP001583177"/>
    </source>
</evidence>
<organism evidence="3 4">
    <name type="scientific">Diaporthe australafricana</name>
    <dbReference type="NCBI Taxonomy" id="127596"/>
    <lineage>
        <taxon>Eukaryota</taxon>
        <taxon>Fungi</taxon>
        <taxon>Dikarya</taxon>
        <taxon>Ascomycota</taxon>
        <taxon>Pezizomycotina</taxon>
        <taxon>Sordariomycetes</taxon>
        <taxon>Sordariomycetidae</taxon>
        <taxon>Diaporthales</taxon>
        <taxon>Diaporthaceae</taxon>
        <taxon>Diaporthe</taxon>
    </lineage>
</organism>
<dbReference type="EMBL" id="JAWRVE010000069">
    <property type="protein sequence ID" value="KAL1864317.1"/>
    <property type="molecule type" value="Genomic_DNA"/>
</dbReference>
<feature type="compositionally biased region" description="Low complexity" evidence="1">
    <location>
        <begin position="1"/>
        <end position="14"/>
    </location>
</feature>
<evidence type="ECO:0000259" key="2">
    <source>
        <dbReference type="Pfam" id="PF22943"/>
    </source>
</evidence>
<name>A0ABR3WKZ8_9PEZI</name>
<sequence length="210" mass="22169">MGSGASKSAAAAQSTVRKFPNRAPGSAVPPPSSGSSASRVAAASRPSPSRKAQAPQASFAKSEAILEDGSDPQMSSPDQRLQPGLAERLRQIGVVQPNPTYSPSSTASPSSQNPQQPGPVFPSPSNNGVLSALEARERLSREAEEEFESMGLSSGQGRRFLTSGMIRDVLVMRERGARDEEIEHRFNLRRGVVRKLGPRGLFQPVGGPAP</sequence>
<feature type="domain" description="Helix-turn-helix" evidence="2">
    <location>
        <begin position="160"/>
        <end position="203"/>
    </location>
</feature>
<evidence type="ECO:0000313" key="3">
    <source>
        <dbReference type="EMBL" id="KAL1864317.1"/>
    </source>
</evidence>
<dbReference type="Proteomes" id="UP001583177">
    <property type="component" value="Unassembled WGS sequence"/>
</dbReference>
<gene>
    <name evidence="3" type="ORF">Daus18300_007740</name>
</gene>
<reference evidence="3 4" key="1">
    <citation type="journal article" date="2024" name="IMA Fungus">
        <title>IMA Genome - F19 : A genome assembly and annotation guide to empower mycologists, including annotated draft genome sequences of Ceratocystis pirilliformis, Diaporthe australafricana, Fusarium ophioides, Paecilomyces lecythidis, and Sporothrix stenoceras.</title>
        <authorList>
            <person name="Aylward J."/>
            <person name="Wilson A.M."/>
            <person name="Visagie C.M."/>
            <person name="Spraker J."/>
            <person name="Barnes I."/>
            <person name="Buitendag C."/>
            <person name="Ceriani C."/>
            <person name="Del Mar Angel L."/>
            <person name="du Plessis D."/>
            <person name="Fuchs T."/>
            <person name="Gasser K."/>
            <person name="Kramer D."/>
            <person name="Li W."/>
            <person name="Munsamy K."/>
            <person name="Piso A."/>
            <person name="Price J.L."/>
            <person name="Sonnekus B."/>
            <person name="Thomas C."/>
            <person name="van der Nest A."/>
            <person name="van Dijk A."/>
            <person name="van Heerden A."/>
            <person name="van Vuuren N."/>
            <person name="Yilmaz N."/>
            <person name="Duong T.A."/>
            <person name="van der Merwe N.A."/>
            <person name="Wingfield M.J."/>
            <person name="Wingfield B.D."/>
        </authorList>
    </citation>
    <scope>NUCLEOTIDE SEQUENCE [LARGE SCALE GENOMIC DNA]</scope>
    <source>
        <strain evidence="3 4">CMW 18300</strain>
    </source>
</reference>
<dbReference type="InterPro" id="IPR054448">
    <property type="entry name" value="HTH_put_ascomycetes"/>
</dbReference>
<dbReference type="Pfam" id="PF22943">
    <property type="entry name" value="HTH_68"/>
    <property type="match status" value="1"/>
</dbReference>
<accession>A0ABR3WKZ8</accession>
<keyword evidence="4" id="KW-1185">Reference proteome</keyword>
<feature type="region of interest" description="Disordered" evidence="1">
    <location>
        <begin position="1"/>
        <end position="129"/>
    </location>
</feature>
<proteinExistence type="predicted"/>
<evidence type="ECO:0000256" key="1">
    <source>
        <dbReference type="SAM" id="MobiDB-lite"/>
    </source>
</evidence>
<protein>
    <recommendedName>
        <fullName evidence="2">Helix-turn-helix domain-containing protein</fullName>
    </recommendedName>
</protein>
<comment type="caution">
    <text evidence="3">The sequence shown here is derived from an EMBL/GenBank/DDBJ whole genome shotgun (WGS) entry which is preliminary data.</text>
</comment>
<feature type="compositionally biased region" description="Low complexity" evidence="1">
    <location>
        <begin position="33"/>
        <end position="50"/>
    </location>
</feature>